<dbReference type="PANTHER" id="PTHR35179">
    <property type="entry name" value="PROTEIN CBG02620"/>
    <property type="match status" value="1"/>
</dbReference>
<dbReference type="KEGG" id="val:VDBG_09492"/>
<dbReference type="Proteomes" id="UP000008698">
    <property type="component" value="Unassembled WGS sequence"/>
</dbReference>
<dbReference type="eggNOG" id="ENOG502S67X">
    <property type="taxonomic scope" value="Eukaryota"/>
</dbReference>
<proteinExistence type="predicted"/>
<sequence length="247" mass="29003">MLTLLPDRFVLEEVTEYDMIIASLAWGFTLGIGWLTTWSAIQQTRAIYKRRRRSIFRNAYVWMIWGEILVCLGFGIICFMYLLGLIPPSFAFYFCILTLWALQVQFLLQIIINRCAILLHDKKHVWRLKYGVAFLITAINISVYCIWVPARLQISDTYIHVNLIWDRCEKVIYLLVDACLNFYFIRIVQQNLVQLGLRKYSNLLLTVISPHRYMQFHPLAYIVKLKIEMSMADSSPRSPASRIHQLG</sequence>
<evidence type="ECO:0008006" key="4">
    <source>
        <dbReference type="Google" id="ProtNLM"/>
    </source>
</evidence>
<evidence type="ECO:0000313" key="3">
    <source>
        <dbReference type="Proteomes" id="UP000008698"/>
    </source>
</evidence>
<feature type="transmembrane region" description="Helical" evidence="1">
    <location>
        <begin position="62"/>
        <end position="84"/>
    </location>
</feature>
<evidence type="ECO:0000313" key="2">
    <source>
        <dbReference type="EMBL" id="EEY23382.1"/>
    </source>
</evidence>
<keyword evidence="1" id="KW-0812">Transmembrane</keyword>
<reference evidence="3" key="1">
    <citation type="journal article" date="2011" name="PLoS Pathog.">
        <title>Comparative genomics yields insights into niche adaptation of plant vascular wilt pathogens.</title>
        <authorList>
            <person name="Klosterman S.J."/>
            <person name="Subbarao K.V."/>
            <person name="Kang S."/>
            <person name="Veronese P."/>
            <person name="Gold S.E."/>
            <person name="Thomma B.P.H.J."/>
            <person name="Chen Z."/>
            <person name="Henrissat B."/>
            <person name="Lee Y.-H."/>
            <person name="Park J."/>
            <person name="Garcia-Pedrajas M.D."/>
            <person name="Barbara D.J."/>
            <person name="Anchieta A."/>
            <person name="de Jonge R."/>
            <person name="Santhanam P."/>
            <person name="Maruthachalam K."/>
            <person name="Atallah Z."/>
            <person name="Amyotte S.G."/>
            <person name="Paz Z."/>
            <person name="Inderbitzin P."/>
            <person name="Hayes R.J."/>
            <person name="Heiman D.I."/>
            <person name="Young S."/>
            <person name="Zeng Q."/>
            <person name="Engels R."/>
            <person name="Galagan J."/>
            <person name="Cuomo C.A."/>
            <person name="Dobinson K.F."/>
            <person name="Ma L.-J."/>
        </authorList>
    </citation>
    <scope>NUCLEOTIDE SEQUENCE [LARGE SCALE GENOMIC DNA]</scope>
    <source>
        <strain evidence="3">VaMs.102 / ATCC MYA-4576 / FGSC 10136</strain>
    </source>
</reference>
<gene>
    <name evidence="2" type="ORF">VDBG_09492</name>
</gene>
<protein>
    <recommendedName>
        <fullName evidence="4">Integral membrane protein</fullName>
    </recommendedName>
</protein>
<feature type="transmembrane region" description="Helical" evidence="1">
    <location>
        <begin position="90"/>
        <end position="112"/>
    </location>
</feature>
<feature type="transmembrane region" description="Helical" evidence="1">
    <location>
        <begin position="20"/>
        <end position="41"/>
    </location>
</feature>
<accession>C9SXJ2</accession>
<dbReference type="GeneID" id="9527998"/>
<dbReference type="RefSeq" id="XP_003000297.1">
    <property type="nucleotide sequence ID" value="XM_003000251.1"/>
</dbReference>
<name>C9SXJ2_VERA1</name>
<dbReference type="OrthoDB" id="3205825at2759"/>
<keyword evidence="1" id="KW-1133">Transmembrane helix</keyword>
<dbReference type="PANTHER" id="PTHR35179:SF1">
    <property type="entry name" value="INTEGRAL MEMBRANE PROTEIN"/>
    <property type="match status" value="1"/>
</dbReference>
<feature type="transmembrane region" description="Helical" evidence="1">
    <location>
        <begin position="132"/>
        <end position="150"/>
    </location>
</feature>
<organism evidence="3">
    <name type="scientific">Verticillium alfalfae (strain VaMs.102 / ATCC MYA-4576 / FGSC 10136)</name>
    <name type="common">Verticillium wilt of alfalfa</name>
    <name type="synonym">Verticillium albo-atrum</name>
    <dbReference type="NCBI Taxonomy" id="526221"/>
    <lineage>
        <taxon>Eukaryota</taxon>
        <taxon>Fungi</taxon>
        <taxon>Dikarya</taxon>
        <taxon>Ascomycota</taxon>
        <taxon>Pezizomycotina</taxon>
        <taxon>Sordariomycetes</taxon>
        <taxon>Hypocreomycetidae</taxon>
        <taxon>Glomerellales</taxon>
        <taxon>Plectosphaerellaceae</taxon>
        <taxon>Verticillium</taxon>
    </lineage>
</organism>
<evidence type="ECO:0000256" key="1">
    <source>
        <dbReference type="SAM" id="Phobius"/>
    </source>
</evidence>
<dbReference type="AlphaFoldDB" id="C9SXJ2"/>
<keyword evidence="1" id="KW-0472">Membrane</keyword>
<dbReference type="EMBL" id="DS985228">
    <property type="protein sequence ID" value="EEY23382.1"/>
    <property type="molecule type" value="Genomic_DNA"/>
</dbReference>
<dbReference type="OMA" id="HINEVWD"/>
<keyword evidence="3" id="KW-1185">Reference proteome</keyword>
<dbReference type="HOGENOM" id="CLU_041445_1_1_1"/>